<gene>
    <name evidence="6" type="ORF">C8N43_2625</name>
</gene>
<protein>
    <submittedName>
        <fullName evidence="6">Phytoene synthase</fullName>
    </submittedName>
</protein>
<dbReference type="SFLD" id="SFLDG01212">
    <property type="entry name" value="Phytoene_synthase_like"/>
    <property type="match status" value="1"/>
</dbReference>
<dbReference type="SFLD" id="SFLDS00005">
    <property type="entry name" value="Isoprenoid_Synthase_Type_I"/>
    <property type="match status" value="1"/>
</dbReference>
<dbReference type="RefSeq" id="WP_107846003.1">
    <property type="nucleotide sequence ID" value="NZ_QBKS01000001.1"/>
</dbReference>
<dbReference type="InterPro" id="IPR033904">
    <property type="entry name" value="Trans_IPPS_HH"/>
</dbReference>
<dbReference type="PROSITE" id="PS01045">
    <property type="entry name" value="SQUALEN_PHYTOEN_SYN_2"/>
    <property type="match status" value="1"/>
</dbReference>
<dbReference type="GO" id="GO:0051996">
    <property type="term" value="F:squalene synthase [NAD(P)H] activity"/>
    <property type="evidence" value="ECO:0007669"/>
    <property type="project" value="InterPro"/>
</dbReference>
<evidence type="ECO:0000256" key="3">
    <source>
        <dbReference type="ARBA" id="ARBA00022679"/>
    </source>
</evidence>
<evidence type="ECO:0000313" key="7">
    <source>
        <dbReference type="Proteomes" id="UP000243978"/>
    </source>
</evidence>
<organism evidence="6 7">
    <name type="scientific">Litoreibacter ponti</name>
    <dbReference type="NCBI Taxonomy" id="1510457"/>
    <lineage>
        <taxon>Bacteria</taxon>
        <taxon>Pseudomonadati</taxon>
        <taxon>Pseudomonadota</taxon>
        <taxon>Alphaproteobacteria</taxon>
        <taxon>Rhodobacterales</taxon>
        <taxon>Roseobacteraceae</taxon>
        <taxon>Litoreibacter</taxon>
    </lineage>
</organism>
<dbReference type="InterPro" id="IPR008949">
    <property type="entry name" value="Isoprenoid_synthase_dom_sf"/>
</dbReference>
<evidence type="ECO:0000313" key="6">
    <source>
        <dbReference type="EMBL" id="PTX57950.1"/>
    </source>
</evidence>
<dbReference type="GO" id="GO:0004311">
    <property type="term" value="F:geranylgeranyl diphosphate synthase activity"/>
    <property type="evidence" value="ECO:0007669"/>
    <property type="project" value="InterPro"/>
</dbReference>
<sequence>MIPADDLAHCRAAIRTGSRSFYAASHLLPARVRDPALALYAFCRLADDAVDLNAEKAAAVLSLRDRLDLVYQGTPRDAPADRAFAAMVRDHDMPRELPEALLEGLAWDAMEQKYETLSDIRAYSARVASAVGAMMTVLMGVRDADALARACDLGVAMQLTNIARDVGEDAREGRLYLPLEMMEDEGLDPDAFLANPRFSRALGRVTRRLLSEARRLYHRSEPGIAALPLSCRPGIFAARHIYDGIGSQVRRNNFDSFSQRAHTGTAQKLGWLALSVLRSGVVTVMPQSAVLYAKPLLEVQFLVDAAARREPVPQSRGQAMIELFAQLEAKRHTQP</sequence>
<comment type="caution">
    <text evidence="6">The sequence shown here is derived from an EMBL/GenBank/DDBJ whole genome shotgun (WGS) entry which is preliminary data.</text>
</comment>
<comment type="pathway">
    <text evidence="1">Carotenoid biosynthesis; phytoene biosynthesis.</text>
</comment>
<dbReference type="AlphaFoldDB" id="A0A2T6BPE0"/>
<evidence type="ECO:0000256" key="2">
    <source>
        <dbReference type="ARBA" id="ARBA00006251"/>
    </source>
</evidence>
<dbReference type="Gene3D" id="1.10.600.10">
    <property type="entry name" value="Farnesyl Diphosphate Synthase"/>
    <property type="match status" value="1"/>
</dbReference>
<accession>A0A2T6BPE0</accession>
<dbReference type="SFLD" id="SFLDG01018">
    <property type="entry name" value="Squalene/Phytoene_Synthase_Lik"/>
    <property type="match status" value="1"/>
</dbReference>
<dbReference type="CDD" id="cd00683">
    <property type="entry name" value="Trans_IPPS_HH"/>
    <property type="match status" value="1"/>
</dbReference>
<evidence type="ECO:0000256" key="1">
    <source>
        <dbReference type="ARBA" id="ARBA00004684"/>
    </source>
</evidence>
<dbReference type="InterPro" id="IPR019845">
    <property type="entry name" value="Squalene/phytoene_synthase_CS"/>
</dbReference>
<name>A0A2T6BPE0_9RHOB</name>
<keyword evidence="4" id="KW-0125">Carotenoid biosynthesis</keyword>
<evidence type="ECO:0000256" key="5">
    <source>
        <dbReference type="ARBA" id="ARBA00053028"/>
    </source>
</evidence>
<dbReference type="Proteomes" id="UP000243978">
    <property type="component" value="Unassembled WGS sequence"/>
</dbReference>
<dbReference type="SUPFAM" id="SSF48576">
    <property type="entry name" value="Terpenoid synthases"/>
    <property type="match status" value="1"/>
</dbReference>
<dbReference type="InterPro" id="IPR044843">
    <property type="entry name" value="Trans_IPPS_bact-type"/>
</dbReference>
<comment type="cofactor">
    <cofactor evidence="5">
        <name>ATP</name>
        <dbReference type="ChEBI" id="CHEBI:30616"/>
    </cofactor>
</comment>
<dbReference type="FunFam" id="1.10.600.10:FF:000020">
    <property type="entry name" value="Phytoene synthase"/>
    <property type="match status" value="1"/>
</dbReference>
<comment type="similarity">
    <text evidence="2">Belongs to the phytoene/squalene synthase family.</text>
</comment>
<evidence type="ECO:0000256" key="4">
    <source>
        <dbReference type="ARBA" id="ARBA00022746"/>
    </source>
</evidence>
<proteinExistence type="inferred from homology"/>
<reference evidence="6 7" key="1">
    <citation type="submission" date="2018-04" db="EMBL/GenBank/DDBJ databases">
        <title>Genomic Encyclopedia of Archaeal and Bacterial Type Strains, Phase II (KMG-II): from individual species to whole genera.</title>
        <authorList>
            <person name="Goeker M."/>
        </authorList>
    </citation>
    <scope>NUCLEOTIDE SEQUENCE [LARGE SCALE GENOMIC DNA]</scope>
    <source>
        <strain evidence="6 7">DSM 100977</strain>
    </source>
</reference>
<dbReference type="EMBL" id="QBKS01000001">
    <property type="protein sequence ID" value="PTX57950.1"/>
    <property type="molecule type" value="Genomic_DNA"/>
</dbReference>
<keyword evidence="3" id="KW-0808">Transferase</keyword>
<dbReference type="InterPro" id="IPR002060">
    <property type="entry name" value="Squ/phyt_synthse"/>
</dbReference>
<dbReference type="PROSITE" id="PS01044">
    <property type="entry name" value="SQUALEN_PHYTOEN_SYN_1"/>
    <property type="match status" value="1"/>
</dbReference>
<dbReference type="NCBIfam" id="NF045921">
    <property type="entry name" value="PhytnSynCrtBRhod"/>
    <property type="match status" value="1"/>
</dbReference>
<dbReference type="GO" id="GO:0016117">
    <property type="term" value="P:carotenoid biosynthetic process"/>
    <property type="evidence" value="ECO:0007669"/>
    <property type="project" value="UniProtKB-KW"/>
</dbReference>
<dbReference type="Pfam" id="PF00494">
    <property type="entry name" value="SQS_PSY"/>
    <property type="match status" value="1"/>
</dbReference>
<dbReference type="PANTHER" id="PTHR31480">
    <property type="entry name" value="BIFUNCTIONAL LYCOPENE CYCLASE/PHYTOENE SYNTHASE"/>
    <property type="match status" value="1"/>
</dbReference>
<keyword evidence="7" id="KW-1185">Reference proteome</keyword>
<dbReference type="OrthoDB" id="9807580at2"/>